<dbReference type="AlphaFoldDB" id="A0A542YS19"/>
<proteinExistence type="predicted"/>
<dbReference type="InterPro" id="IPR007295">
    <property type="entry name" value="DUF402"/>
</dbReference>
<sequence length="191" mass="21006">MDAGTPVRMAFTKWGEHPHWAAQTPLTHLGADEHGHWVGVPEGTRFSRPGAGFSTDGTQVMLLPAGSRWFVATFYEQVAGFRWRCYVDISTPPEIGPPRTDPGGDVPSPPVVRAVDLDLDVVQTFAGAVDVEDEDEFAEHRLQFGYPDDVVAAAERECARVVEELRAGVAWSLEQTVGPWRELTRELPAPT</sequence>
<evidence type="ECO:0000259" key="1">
    <source>
        <dbReference type="Pfam" id="PF04167"/>
    </source>
</evidence>
<dbReference type="Gene3D" id="2.40.380.10">
    <property type="entry name" value="FomD-like"/>
    <property type="match status" value="1"/>
</dbReference>
<comment type="caution">
    <text evidence="2">The sequence shown here is derived from an EMBL/GenBank/DDBJ whole genome shotgun (WGS) entry which is preliminary data.</text>
</comment>
<dbReference type="RefSeq" id="WP_141784927.1">
    <property type="nucleotide sequence ID" value="NZ_BAAAIK010000002.1"/>
</dbReference>
<gene>
    <name evidence="2" type="ORF">FB467_1971</name>
</gene>
<dbReference type="InterPro" id="IPR035930">
    <property type="entry name" value="FomD-like_sf"/>
</dbReference>
<evidence type="ECO:0000313" key="3">
    <source>
        <dbReference type="Proteomes" id="UP000319516"/>
    </source>
</evidence>
<dbReference type="Proteomes" id="UP000319516">
    <property type="component" value="Unassembled WGS sequence"/>
</dbReference>
<dbReference type="OrthoDB" id="3531052at2"/>
<dbReference type="SUPFAM" id="SSF159234">
    <property type="entry name" value="FomD-like"/>
    <property type="match status" value="1"/>
</dbReference>
<feature type="domain" description="DUF402" evidence="1">
    <location>
        <begin position="33"/>
        <end position="168"/>
    </location>
</feature>
<reference evidence="2 3" key="1">
    <citation type="submission" date="2019-06" db="EMBL/GenBank/DDBJ databases">
        <title>Sequencing the genomes of 1000 actinobacteria strains.</title>
        <authorList>
            <person name="Klenk H.-P."/>
        </authorList>
    </citation>
    <scope>NUCLEOTIDE SEQUENCE [LARGE SCALE GENOMIC DNA]</scope>
    <source>
        <strain evidence="2 3">DSM 12335</strain>
    </source>
</reference>
<keyword evidence="3" id="KW-1185">Reference proteome</keyword>
<dbReference type="Pfam" id="PF04167">
    <property type="entry name" value="DUF402"/>
    <property type="match status" value="1"/>
</dbReference>
<protein>
    <recommendedName>
        <fullName evidence="1">DUF402 domain-containing protein</fullName>
    </recommendedName>
</protein>
<dbReference type="EMBL" id="VFOP01000001">
    <property type="protein sequence ID" value="TQL50851.1"/>
    <property type="molecule type" value="Genomic_DNA"/>
</dbReference>
<accession>A0A542YS19</accession>
<evidence type="ECO:0000313" key="2">
    <source>
        <dbReference type="EMBL" id="TQL50851.1"/>
    </source>
</evidence>
<organism evidence="2 3">
    <name type="scientific">Ornithinicoccus hortensis</name>
    <dbReference type="NCBI Taxonomy" id="82346"/>
    <lineage>
        <taxon>Bacteria</taxon>
        <taxon>Bacillati</taxon>
        <taxon>Actinomycetota</taxon>
        <taxon>Actinomycetes</taxon>
        <taxon>Micrococcales</taxon>
        <taxon>Intrasporangiaceae</taxon>
        <taxon>Ornithinicoccus</taxon>
    </lineage>
</organism>
<name>A0A542YS19_9MICO</name>